<dbReference type="EMBL" id="BAABDT010000001">
    <property type="protein sequence ID" value="GAA3729745.1"/>
    <property type="molecule type" value="Genomic_DNA"/>
</dbReference>
<evidence type="ECO:0008006" key="4">
    <source>
        <dbReference type="Google" id="ProtNLM"/>
    </source>
</evidence>
<keyword evidence="1" id="KW-0732">Signal</keyword>
<evidence type="ECO:0000313" key="2">
    <source>
        <dbReference type="EMBL" id="GAA3729745.1"/>
    </source>
</evidence>
<dbReference type="Proteomes" id="UP001501367">
    <property type="component" value="Unassembled WGS sequence"/>
</dbReference>
<proteinExistence type="predicted"/>
<sequence>MNLKFWIMKNKILILIAILALSSCQNKDNSKNIVKTIVQDTLSKTLGGTADLSEVTSKEDKTVELIRKQLLVLLEKDIPTLTKDDRYFYYEAFDLNNDKKNEYFVSFSNPYFCGSGGCSGYILKNDGTVINRFTVTDFPIYVSTSATEKFYDLIFESGEKFHLLKMKAGKYPSNPSVQGVIKGDVPKESTKVLDIQGKKLEKYSF</sequence>
<feature type="signal peptide" evidence="1">
    <location>
        <begin position="1"/>
        <end position="27"/>
    </location>
</feature>
<accession>A0ABP7F3P9</accession>
<evidence type="ECO:0000313" key="3">
    <source>
        <dbReference type="Proteomes" id="UP001501367"/>
    </source>
</evidence>
<name>A0ABP7F3P9_9FLAO</name>
<gene>
    <name evidence="2" type="ORF">GCM10022422_09890</name>
</gene>
<organism evidence="2 3">
    <name type="scientific">Flavobacterium ginsengisoli</name>
    <dbReference type="NCBI Taxonomy" id="871694"/>
    <lineage>
        <taxon>Bacteria</taxon>
        <taxon>Pseudomonadati</taxon>
        <taxon>Bacteroidota</taxon>
        <taxon>Flavobacteriia</taxon>
        <taxon>Flavobacteriales</taxon>
        <taxon>Flavobacteriaceae</taxon>
        <taxon>Flavobacterium</taxon>
    </lineage>
</organism>
<feature type="chain" id="PRO_5046851610" description="Lipoprotein" evidence="1">
    <location>
        <begin position="28"/>
        <end position="205"/>
    </location>
</feature>
<reference evidence="3" key="1">
    <citation type="journal article" date="2019" name="Int. J. Syst. Evol. Microbiol.">
        <title>The Global Catalogue of Microorganisms (GCM) 10K type strain sequencing project: providing services to taxonomists for standard genome sequencing and annotation.</title>
        <authorList>
            <consortium name="The Broad Institute Genomics Platform"/>
            <consortium name="The Broad Institute Genome Sequencing Center for Infectious Disease"/>
            <person name="Wu L."/>
            <person name="Ma J."/>
        </authorList>
    </citation>
    <scope>NUCLEOTIDE SEQUENCE [LARGE SCALE GENOMIC DNA]</scope>
    <source>
        <strain evidence="3">JCM 17336</strain>
    </source>
</reference>
<evidence type="ECO:0000256" key="1">
    <source>
        <dbReference type="SAM" id="SignalP"/>
    </source>
</evidence>
<comment type="caution">
    <text evidence="2">The sequence shown here is derived from an EMBL/GenBank/DDBJ whole genome shotgun (WGS) entry which is preliminary data.</text>
</comment>
<keyword evidence="3" id="KW-1185">Reference proteome</keyword>
<dbReference type="PROSITE" id="PS51257">
    <property type="entry name" value="PROKAR_LIPOPROTEIN"/>
    <property type="match status" value="1"/>
</dbReference>
<protein>
    <recommendedName>
        <fullName evidence="4">Lipoprotein</fullName>
    </recommendedName>
</protein>